<dbReference type="EMBL" id="JAAOLE020000001">
    <property type="protein sequence ID" value="NVI43697.1"/>
    <property type="molecule type" value="Genomic_DNA"/>
</dbReference>
<dbReference type="RefSeq" id="WP_029082606.1">
    <property type="nucleotide sequence ID" value="NZ_CP088285.1"/>
</dbReference>
<evidence type="ECO:0000313" key="1">
    <source>
        <dbReference type="EMBL" id="NVI43697.1"/>
    </source>
</evidence>
<organism evidence="1">
    <name type="scientific">Bradyrhizobium septentrionale</name>
    <dbReference type="NCBI Taxonomy" id="1404411"/>
    <lineage>
        <taxon>Bacteria</taxon>
        <taxon>Pseudomonadati</taxon>
        <taxon>Pseudomonadota</taxon>
        <taxon>Alphaproteobacteria</taxon>
        <taxon>Hyphomicrobiales</taxon>
        <taxon>Nitrobacteraceae</taxon>
        <taxon>Bradyrhizobium</taxon>
    </lineage>
</organism>
<reference evidence="1" key="1">
    <citation type="submission" date="2020-06" db="EMBL/GenBank/DDBJ databases">
        <title>Whole Genome Sequence of Bradyrhizobium sp. Strain 1S1.</title>
        <authorList>
            <person name="Bromfield E.S.P."/>
            <person name="Cloutier S."/>
        </authorList>
    </citation>
    <scope>NUCLEOTIDE SEQUENCE [LARGE SCALE GENOMIC DNA]</scope>
    <source>
        <strain evidence="1">1S1</strain>
    </source>
</reference>
<proteinExistence type="predicted"/>
<accession>A0A973VXG7</accession>
<gene>
    <name evidence="1" type="ORF">HAP48_012240</name>
</gene>
<sequence>MRKAIDRQRLYEASAEVQGIKCANLVSNRGCLVKRMQQLVGVLKVLMASSSRSERGGPSSMQIILHEKQNGVLDLVVVNRSQFELLCARFEVPLIFVMHF</sequence>
<comment type="caution">
    <text evidence="1">The sequence shown here is derived from an EMBL/GenBank/DDBJ whole genome shotgun (WGS) entry which is preliminary data.</text>
</comment>
<dbReference type="AlphaFoldDB" id="A0A973VXG7"/>
<name>A0A973VXG7_9BRAD</name>
<protein>
    <submittedName>
        <fullName evidence="1">Uncharacterized protein</fullName>
    </submittedName>
</protein>